<gene>
    <name evidence="1" type="ORF">NECAME_16432</name>
</gene>
<name>W2TZ34_NECAM</name>
<sequence>MDIMFQARRVCDSRRNFVFCVSNGRFPLLVADTVLFDDFDYVKSRVTGCLAYLKSTEFLVLPAGQGGQAFPVVLRLPVDQALP</sequence>
<evidence type="ECO:0000313" key="1">
    <source>
        <dbReference type="EMBL" id="ETN86282.1"/>
    </source>
</evidence>
<evidence type="ECO:0000313" key="2">
    <source>
        <dbReference type="Proteomes" id="UP000053676"/>
    </source>
</evidence>
<dbReference type="Proteomes" id="UP000053676">
    <property type="component" value="Unassembled WGS sequence"/>
</dbReference>
<keyword evidence="2" id="KW-1185">Reference proteome</keyword>
<reference evidence="2" key="1">
    <citation type="journal article" date="2014" name="Nat. Genet.">
        <title>Genome of the human hookworm Necator americanus.</title>
        <authorList>
            <person name="Tang Y.T."/>
            <person name="Gao X."/>
            <person name="Rosa B.A."/>
            <person name="Abubucker S."/>
            <person name="Hallsworth-Pepin K."/>
            <person name="Martin J."/>
            <person name="Tyagi R."/>
            <person name="Heizer E."/>
            <person name="Zhang X."/>
            <person name="Bhonagiri-Palsikar V."/>
            <person name="Minx P."/>
            <person name="Warren W.C."/>
            <person name="Wang Q."/>
            <person name="Zhan B."/>
            <person name="Hotez P.J."/>
            <person name="Sternberg P.W."/>
            <person name="Dougall A."/>
            <person name="Gaze S.T."/>
            <person name="Mulvenna J."/>
            <person name="Sotillo J."/>
            <person name="Ranganathan S."/>
            <person name="Rabelo E.M."/>
            <person name="Wilson R.K."/>
            <person name="Felgner P.L."/>
            <person name="Bethony J."/>
            <person name="Hawdon J.M."/>
            <person name="Gasser R.B."/>
            <person name="Loukas A."/>
            <person name="Mitreva M."/>
        </authorList>
    </citation>
    <scope>NUCLEOTIDE SEQUENCE [LARGE SCALE GENOMIC DNA]</scope>
</reference>
<accession>W2TZ34</accession>
<dbReference type="EMBL" id="KI657586">
    <property type="protein sequence ID" value="ETN86282.1"/>
    <property type="molecule type" value="Genomic_DNA"/>
</dbReference>
<proteinExistence type="predicted"/>
<organism evidence="1 2">
    <name type="scientific">Necator americanus</name>
    <name type="common">Human hookworm</name>
    <dbReference type="NCBI Taxonomy" id="51031"/>
    <lineage>
        <taxon>Eukaryota</taxon>
        <taxon>Metazoa</taxon>
        <taxon>Ecdysozoa</taxon>
        <taxon>Nematoda</taxon>
        <taxon>Chromadorea</taxon>
        <taxon>Rhabditida</taxon>
        <taxon>Rhabditina</taxon>
        <taxon>Rhabditomorpha</taxon>
        <taxon>Strongyloidea</taxon>
        <taxon>Ancylostomatidae</taxon>
        <taxon>Bunostominae</taxon>
        <taxon>Necator</taxon>
    </lineage>
</organism>
<dbReference type="AlphaFoldDB" id="W2TZ34"/>
<protein>
    <submittedName>
        <fullName evidence="1">Uncharacterized protein</fullName>
    </submittedName>
</protein>
<dbReference type="KEGG" id="nai:NECAME_16432"/>